<evidence type="ECO:0000313" key="2">
    <source>
        <dbReference type="Proteomes" id="UP000321721"/>
    </source>
</evidence>
<dbReference type="AlphaFoldDB" id="A0A5C6RPW1"/>
<comment type="caution">
    <text evidence="1">The sequence shown here is derived from an EMBL/GenBank/DDBJ whole genome shotgun (WGS) entry which is preliminary data.</text>
</comment>
<proteinExistence type="predicted"/>
<evidence type="ECO:0000313" key="1">
    <source>
        <dbReference type="EMBL" id="TXB64243.1"/>
    </source>
</evidence>
<protein>
    <submittedName>
        <fullName evidence="1">Uncharacterized protein</fullName>
    </submittedName>
</protein>
<dbReference type="EMBL" id="VOOS01000005">
    <property type="protein sequence ID" value="TXB64243.1"/>
    <property type="molecule type" value="Genomic_DNA"/>
</dbReference>
<keyword evidence="2" id="KW-1185">Reference proteome</keyword>
<organism evidence="1 2">
    <name type="scientific">Vicingus serpentipes</name>
    <dbReference type="NCBI Taxonomy" id="1926625"/>
    <lineage>
        <taxon>Bacteria</taxon>
        <taxon>Pseudomonadati</taxon>
        <taxon>Bacteroidota</taxon>
        <taxon>Flavobacteriia</taxon>
        <taxon>Flavobacteriales</taxon>
        <taxon>Vicingaceae</taxon>
        <taxon>Vicingus</taxon>
    </lineage>
</organism>
<sequence>MKVFKNIISFLLVLTITNVVVGKTVHELFFHHHEIECSAKTTQHFHGTELNEVDLICSFNFSASLNHFFTSSFNHQLFEVDKESVFFYVSTNQNTYFNTLSLRGPPQFV</sequence>
<dbReference type="RefSeq" id="WP_147101356.1">
    <property type="nucleotide sequence ID" value="NZ_VOOS01000005.1"/>
</dbReference>
<dbReference type="Proteomes" id="UP000321721">
    <property type="component" value="Unassembled WGS sequence"/>
</dbReference>
<reference evidence="1 2" key="1">
    <citation type="submission" date="2019-08" db="EMBL/GenBank/DDBJ databases">
        <title>Genome of Vicingus serpentipes NCIMB 15042.</title>
        <authorList>
            <person name="Bowman J.P."/>
        </authorList>
    </citation>
    <scope>NUCLEOTIDE SEQUENCE [LARGE SCALE GENOMIC DNA]</scope>
    <source>
        <strain evidence="1 2">NCIMB 15042</strain>
    </source>
</reference>
<gene>
    <name evidence="1" type="ORF">FRY74_10650</name>
</gene>
<accession>A0A5C6RPW1</accession>
<name>A0A5C6RPW1_9FLAO</name>